<evidence type="ECO:0000256" key="1">
    <source>
        <dbReference type="ARBA" id="ARBA00010688"/>
    </source>
</evidence>
<comment type="similarity">
    <text evidence="1">Belongs to the carbohydrate kinase PfkB family.</text>
</comment>
<evidence type="ECO:0000256" key="3">
    <source>
        <dbReference type="ARBA" id="ARBA00022741"/>
    </source>
</evidence>
<dbReference type="InterPro" id="IPR002173">
    <property type="entry name" value="Carboh/pur_kinase_PfkB_CS"/>
</dbReference>
<dbReference type="SUPFAM" id="SSF53613">
    <property type="entry name" value="Ribokinase-like"/>
    <property type="match status" value="1"/>
</dbReference>
<protein>
    <submittedName>
        <fullName evidence="7">PfkB domain protein</fullName>
    </submittedName>
</protein>
<comment type="caution">
    <text evidence="7">The sequence shown here is derived from an EMBL/GenBank/DDBJ whole genome shotgun (WGS) entry which is preliminary data.</text>
</comment>
<evidence type="ECO:0000313" key="8">
    <source>
        <dbReference type="Proteomes" id="UP000014977"/>
    </source>
</evidence>
<reference evidence="7 8" key="1">
    <citation type="journal article" date="2013" name="Genome Announc.">
        <title>Draft genome sequences for three mercury-methylating, sulfate-reducing bacteria.</title>
        <authorList>
            <person name="Brown S.D."/>
            <person name="Hurt R.A.Jr."/>
            <person name="Gilmour C.C."/>
            <person name="Elias D.A."/>
        </authorList>
    </citation>
    <scope>NUCLEOTIDE SEQUENCE [LARGE SCALE GENOMIC DNA]</scope>
    <source>
        <strain evidence="7 8">DSM 2059</strain>
    </source>
</reference>
<keyword evidence="5" id="KW-0067">ATP-binding</keyword>
<dbReference type="Gene3D" id="3.40.1190.20">
    <property type="match status" value="1"/>
</dbReference>
<evidence type="ECO:0000256" key="5">
    <source>
        <dbReference type="ARBA" id="ARBA00022840"/>
    </source>
</evidence>
<dbReference type="STRING" id="897.B2D07_00375"/>
<accession>S7TYR2</accession>
<name>S7TYR2_DESML</name>
<keyword evidence="8" id="KW-1185">Reference proteome</keyword>
<organism evidence="7 8">
    <name type="scientific">Desulfococcus multivorans DSM 2059</name>
    <dbReference type="NCBI Taxonomy" id="1121405"/>
    <lineage>
        <taxon>Bacteria</taxon>
        <taxon>Pseudomonadati</taxon>
        <taxon>Thermodesulfobacteriota</taxon>
        <taxon>Desulfobacteria</taxon>
        <taxon>Desulfobacterales</taxon>
        <taxon>Desulfococcaceae</taxon>
        <taxon>Desulfococcus</taxon>
    </lineage>
</organism>
<dbReference type="InterPro" id="IPR050306">
    <property type="entry name" value="PfkB_Carbo_kinase"/>
</dbReference>
<dbReference type="InterPro" id="IPR029056">
    <property type="entry name" value="Ribokinase-like"/>
</dbReference>
<dbReference type="AlphaFoldDB" id="S7TYR2"/>
<sequence length="301" mass="32846">MILPVGEILFDHFPDGKRLGGAPFNFAAHLKAFGLPVTFITRVGMDDDGNAVLDALARRGFDIDIIQRDAHHATGRVTVSLDDHGVPEFTIVPDVAYDYLAYSDAVAAAVAQGPEMIYYGTLIQRSETASATVMKILENRPPSTRCFCDLNLRKNCYDQNSITKSLVHCDILKLSEAELSILKNQFNVQTVDKLFIDDLMHNFAIEWVSLTSGPRGSTLFTGDGVFSAEPSVSENVVDTVGAGDAYAAVLAAGYLRGWEPARILRRATRFAGALCGLSGAIPEDMVFYRPFLNWMNDGGES</sequence>
<dbReference type="PANTHER" id="PTHR43085:SF1">
    <property type="entry name" value="PSEUDOURIDINE KINASE-RELATED"/>
    <property type="match status" value="1"/>
</dbReference>
<dbReference type="GO" id="GO:0005524">
    <property type="term" value="F:ATP binding"/>
    <property type="evidence" value="ECO:0007669"/>
    <property type="project" value="UniProtKB-KW"/>
</dbReference>
<evidence type="ECO:0000313" key="7">
    <source>
        <dbReference type="EMBL" id="EPR41865.1"/>
    </source>
</evidence>
<keyword evidence="2" id="KW-0808">Transferase</keyword>
<evidence type="ECO:0000256" key="4">
    <source>
        <dbReference type="ARBA" id="ARBA00022777"/>
    </source>
</evidence>
<evidence type="ECO:0000256" key="2">
    <source>
        <dbReference type="ARBA" id="ARBA00022679"/>
    </source>
</evidence>
<dbReference type="RefSeq" id="WP_020876246.1">
    <property type="nucleotide sequence ID" value="NZ_ATHJ01000071.1"/>
</dbReference>
<evidence type="ECO:0000259" key="6">
    <source>
        <dbReference type="Pfam" id="PF00294"/>
    </source>
</evidence>
<dbReference type="eggNOG" id="COG0524">
    <property type="taxonomic scope" value="Bacteria"/>
</dbReference>
<dbReference type="Pfam" id="PF00294">
    <property type="entry name" value="PfkB"/>
    <property type="match status" value="1"/>
</dbReference>
<keyword evidence="3" id="KW-0547">Nucleotide-binding</keyword>
<keyword evidence="4" id="KW-0418">Kinase</keyword>
<gene>
    <name evidence="7" type="ORF">dsmv_1864</name>
</gene>
<dbReference type="InterPro" id="IPR011611">
    <property type="entry name" value="PfkB_dom"/>
</dbReference>
<proteinExistence type="inferred from homology"/>
<dbReference type="PANTHER" id="PTHR43085">
    <property type="entry name" value="HEXOKINASE FAMILY MEMBER"/>
    <property type="match status" value="1"/>
</dbReference>
<dbReference type="EMBL" id="ATHJ01000071">
    <property type="protein sequence ID" value="EPR41865.1"/>
    <property type="molecule type" value="Genomic_DNA"/>
</dbReference>
<dbReference type="Proteomes" id="UP000014977">
    <property type="component" value="Unassembled WGS sequence"/>
</dbReference>
<dbReference type="OrthoDB" id="9779730at2"/>
<dbReference type="CDD" id="cd01167">
    <property type="entry name" value="bac_FRK"/>
    <property type="match status" value="1"/>
</dbReference>
<dbReference type="PROSITE" id="PS00583">
    <property type="entry name" value="PFKB_KINASES_1"/>
    <property type="match status" value="1"/>
</dbReference>
<dbReference type="GO" id="GO:0016301">
    <property type="term" value="F:kinase activity"/>
    <property type="evidence" value="ECO:0007669"/>
    <property type="project" value="UniProtKB-KW"/>
</dbReference>
<feature type="domain" description="Carbohydrate kinase PfkB" evidence="6">
    <location>
        <begin position="17"/>
        <end position="281"/>
    </location>
</feature>